<proteinExistence type="predicted"/>
<dbReference type="RefSeq" id="WP_112282540.1">
    <property type="nucleotide sequence ID" value="NZ_MASW01000003.1"/>
</dbReference>
<gene>
    <name evidence="1" type="ORF">BAY60_18755</name>
</gene>
<protein>
    <submittedName>
        <fullName evidence="1">Uncharacterized protein</fullName>
    </submittedName>
</protein>
<dbReference type="Gene3D" id="3.40.50.300">
    <property type="entry name" value="P-loop containing nucleotide triphosphate hydrolases"/>
    <property type="match status" value="1"/>
</dbReference>
<reference evidence="1 2" key="1">
    <citation type="submission" date="2016-07" db="EMBL/GenBank/DDBJ databases">
        <title>Draft genome sequence of Prauserella muralis DSM 45305, isolated from a mould-covered wall in an indoor environment.</title>
        <authorList>
            <person name="Ruckert C."/>
            <person name="Albersmeier A."/>
            <person name="Jiang C.-L."/>
            <person name="Jiang Y."/>
            <person name="Kalinowski J."/>
            <person name="Schneider O."/>
            <person name="Winkler A."/>
            <person name="Zotchev S.B."/>
        </authorList>
    </citation>
    <scope>NUCLEOTIDE SEQUENCE [LARGE SCALE GENOMIC DNA]</scope>
    <source>
        <strain evidence="1 2">DSM 45305</strain>
    </source>
</reference>
<dbReference type="InterPro" id="IPR027417">
    <property type="entry name" value="P-loop_NTPase"/>
</dbReference>
<dbReference type="AlphaFoldDB" id="A0A2V4AVD8"/>
<name>A0A2V4AVD8_9PSEU</name>
<dbReference type="OrthoDB" id="5243870at2"/>
<dbReference type="SUPFAM" id="SSF52540">
    <property type="entry name" value="P-loop containing nucleoside triphosphate hydrolases"/>
    <property type="match status" value="1"/>
</dbReference>
<comment type="caution">
    <text evidence="1">The sequence shown here is derived from an EMBL/GenBank/DDBJ whole genome shotgun (WGS) entry which is preliminary data.</text>
</comment>
<dbReference type="Proteomes" id="UP000249915">
    <property type="component" value="Unassembled WGS sequence"/>
</dbReference>
<accession>A0A2V4AVD8</accession>
<dbReference type="EMBL" id="MASW01000003">
    <property type="protein sequence ID" value="PXY25416.1"/>
    <property type="molecule type" value="Genomic_DNA"/>
</dbReference>
<evidence type="ECO:0000313" key="2">
    <source>
        <dbReference type="Proteomes" id="UP000249915"/>
    </source>
</evidence>
<organism evidence="1 2">
    <name type="scientific">Prauserella muralis</name>
    <dbReference type="NCBI Taxonomy" id="588067"/>
    <lineage>
        <taxon>Bacteria</taxon>
        <taxon>Bacillati</taxon>
        <taxon>Actinomycetota</taxon>
        <taxon>Actinomycetes</taxon>
        <taxon>Pseudonocardiales</taxon>
        <taxon>Pseudonocardiaceae</taxon>
        <taxon>Prauserella</taxon>
    </lineage>
</organism>
<evidence type="ECO:0000313" key="1">
    <source>
        <dbReference type="EMBL" id="PXY25416.1"/>
    </source>
</evidence>
<keyword evidence="2" id="KW-1185">Reference proteome</keyword>
<sequence>MAVIALMSAKAAPGVTTSVAALAWAWPTEVLLADCDPAGGDLAAGWLGRWLLAGQLRADRGVLSFATETRHERGGSCGSLDGHAQPVAVAPHIRLLAGLASPAQNASVGAAGWQRLAQALTTTGPGRDVLVDLGRYSPATPHALLQAADLVLLAVRPHARHVLAARPALAELARQLEPDRLGLAVCATTAAGSRDVRNALGFAVGLELPHDPRAAAVLSDGEYGGLPAARALLLRAARRTALRLHRTLNLRPSPPSAPVPRVPIVTGGRP</sequence>